<keyword evidence="4" id="KW-0732">Signal</keyword>
<accession>Q2PQC7</accession>
<dbReference type="AlphaFoldDB" id="Q2PQC7"/>
<proteinExistence type="evidence at transcript level"/>
<dbReference type="InterPro" id="IPR024206">
    <property type="entry name" value="Gurmarin/antimicrobial_peptd"/>
</dbReference>
<keyword evidence="3" id="KW-1015">Disulfide bond</keyword>
<evidence type="ECO:0000256" key="3">
    <source>
        <dbReference type="ARBA" id="ARBA00023157"/>
    </source>
</evidence>
<dbReference type="SUPFAM" id="SSF57048">
    <property type="entry name" value="Gurmarin-like"/>
    <property type="match status" value="1"/>
</dbReference>
<keyword evidence="2" id="KW-0960">Knottin</keyword>
<keyword evidence="1" id="KW-0929">Antimicrobial</keyword>
<feature type="signal peptide" evidence="4">
    <location>
        <begin position="1"/>
        <end position="24"/>
    </location>
</feature>
<evidence type="ECO:0000313" key="5">
    <source>
        <dbReference type="EMBL" id="ABC40572.1"/>
    </source>
</evidence>
<protein>
    <submittedName>
        <fullName evidence="5">Putative antimicrobial knottin protein Btk-4</fullName>
    </submittedName>
</protein>
<evidence type="ECO:0000256" key="1">
    <source>
        <dbReference type="ARBA" id="ARBA00022529"/>
    </source>
</evidence>
<gene>
    <name evidence="5" type="primary">btk-4</name>
</gene>
<dbReference type="Pfam" id="PF11410">
    <property type="entry name" value="Antifungal_pept"/>
    <property type="match status" value="1"/>
</dbReference>
<feature type="chain" id="PRO_5004213608" evidence="4">
    <location>
        <begin position="25"/>
        <end position="62"/>
    </location>
</feature>
<dbReference type="EMBL" id="DQ308609">
    <property type="protein sequence ID" value="ABC40572.1"/>
    <property type="molecule type" value="mRNA"/>
</dbReference>
<sequence>MHKLFVIFVLAIITISMVFLQADGVCISNWTKCKPDGSIGNCCSGYCFQEKPDWEYGICKNR</sequence>
<evidence type="ECO:0000256" key="2">
    <source>
        <dbReference type="ARBA" id="ARBA00022854"/>
    </source>
</evidence>
<name>Q2PQC7_BEMTA</name>
<organism evidence="5">
    <name type="scientific">Bemisia tabaci</name>
    <name type="common">Sweetpotato whitefly</name>
    <name type="synonym">Aleurodes tabaci</name>
    <dbReference type="NCBI Taxonomy" id="7038"/>
    <lineage>
        <taxon>Eukaryota</taxon>
        <taxon>Metazoa</taxon>
        <taxon>Ecdysozoa</taxon>
        <taxon>Arthropoda</taxon>
        <taxon>Hexapoda</taxon>
        <taxon>Insecta</taxon>
        <taxon>Pterygota</taxon>
        <taxon>Neoptera</taxon>
        <taxon>Paraneoptera</taxon>
        <taxon>Hemiptera</taxon>
        <taxon>Sternorrhyncha</taxon>
        <taxon>Aleyrodoidea</taxon>
        <taxon>Aleyrodidae</taxon>
        <taxon>Aleyrodinae</taxon>
        <taxon>Bemisia</taxon>
    </lineage>
</organism>
<dbReference type="InterPro" id="IPR009101">
    <property type="entry name" value="Gurmarin/antifun_pep"/>
</dbReference>
<reference evidence="5" key="1">
    <citation type="submission" date="2005-11" db="EMBL/GenBank/DDBJ databases">
        <title>Discovery of a knottin-like putative antimicrobial gene family in the whitefly Bemisia tabaci biotype B: cloning and transcriptional response to vectored plant begomoviruses and physical stress.</title>
        <authorList>
            <person name="Shatters R.G. Jr"/>
            <person name="McKenzie C.L."/>
            <person name="Boykin L.M."/>
            <person name="Gazit S."/>
            <person name="Brown J.K."/>
            <person name="Czosnek H."/>
        </authorList>
    </citation>
    <scope>NUCLEOTIDE SEQUENCE</scope>
</reference>
<evidence type="ECO:0000256" key="4">
    <source>
        <dbReference type="SAM" id="SignalP"/>
    </source>
</evidence>